<dbReference type="EMBL" id="ATMH01011878">
    <property type="protein sequence ID" value="EPY15639.1"/>
    <property type="molecule type" value="Genomic_DNA"/>
</dbReference>
<evidence type="ECO:0000256" key="1">
    <source>
        <dbReference type="SAM" id="MobiDB-lite"/>
    </source>
</evidence>
<proteinExistence type="predicted"/>
<accession>S9TFF0</accession>
<dbReference type="Proteomes" id="UP000015354">
    <property type="component" value="Unassembled WGS sequence"/>
</dbReference>
<sequence length="102" mass="11259">MEALNRRLREEQAQRERELLEEKGTAAAELTSQLQASQAENARLAAALEEKGSLVRELTRTVSALKVIIIIRDTMLEEAGTVVEELKRAVAEAQERGKAAMA</sequence>
<reference evidence="2 3" key="1">
    <citation type="journal article" date="2013" name="PLoS ONE">
        <title>Predicting the Proteins of Angomonas deanei, Strigomonas culicis and Their Respective Endosymbionts Reveals New Aspects of the Trypanosomatidae Family.</title>
        <authorList>
            <person name="Motta M.C."/>
            <person name="Martins A.C."/>
            <person name="de Souza S.S."/>
            <person name="Catta-Preta C.M."/>
            <person name="Silva R."/>
            <person name="Klein C.C."/>
            <person name="de Almeida L.G."/>
            <person name="de Lima Cunha O."/>
            <person name="Ciapina L.P."/>
            <person name="Brocchi M."/>
            <person name="Colabardini A.C."/>
            <person name="de Araujo Lima B."/>
            <person name="Machado C.R."/>
            <person name="de Almeida Soares C.M."/>
            <person name="Probst C.M."/>
            <person name="de Menezes C.B."/>
            <person name="Thompson C.E."/>
            <person name="Bartholomeu D.C."/>
            <person name="Gradia D.F."/>
            <person name="Pavoni D.P."/>
            <person name="Grisard E.C."/>
            <person name="Fantinatti-Garboggini F."/>
            <person name="Marchini F.K."/>
            <person name="Rodrigues-Luiz G.F."/>
            <person name="Wagner G."/>
            <person name="Goldman G.H."/>
            <person name="Fietto J.L."/>
            <person name="Elias M.C."/>
            <person name="Goldman M.H."/>
            <person name="Sagot M.F."/>
            <person name="Pereira M."/>
            <person name="Stoco P.H."/>
            <person name="de Mendonca-Neto R.P."/>
            <person name="Teixeira S.M."/>
            <person name="Maciel T.E."/>
            <person name="de Oliveira Mendes T.A."/>
            <person name="Urmenyi T.P."/>
            <person name="de Souza W."/>
            <person name="Schenkman S."/>
            <person name="de Vasconcelos A.T."/>
        </authorList>
    </citation>
    <scope>NUCLEOTIDE SEQUENCE [LARGE SCALE GENOMIC DNA]</scope>
</reference>
<feature type="region of interest" description="Disordered" evidence="1">
    <location>
        <begin position="1"/>
        <end position="22"/>
    </location>
</feature>
<protein>
    <submittedName>
        <fullName evidence="2">Uncharacterized protein</fullName>
    </submittedName>
</protein>
<keyword evidence="3" id="KW-1185">Reference proteome</keyword>
<dbReference type="AlphaFoldDB" id="S9TFF0"/>
<evidence type="ECO:0000313" key="3">
    <source>
        <dbReference type="Proteomes" id="UP000015354"/>
    </source>
</evidence>
<gene>
    <name evidence="2" type="ORF">STCU_11869</name>
</gene>
<comment type="caution">
    <text evidence="2">The sequence shown here is derived from an EMBL/GenBank/DDBJ whole genome shotgun (WGS) entry which is preliminary data.</text>
</comment>
<organism evidence="2 3">
    <name type="scientific">Strigomonas culicis</name>
    <dbReference type="NCBI Taxonomy" id="28005"/>
    <lineage>
        <taxon>Eukaryota</taxon>
        <taxon>Discoba</taxon>
        <taxon>Euglenozoa</taxon>
        <taxon>Kinetoplastea</taxon>
        <taxon>Metakinetoplastina</taxon>
        <taxon>Trypanosomatida</taxon>
        <taxon>Trypanosomatidae</taxon>
        <taxon>Strigomonadinae</taxon>
        <taxon>Strigomonas</taxon>
    </lineage>
</organism>
<name>S9TFF0_9TRYP</name>
<evidence type="ECO:0000313" key="2">
    <source>
        <dbReference type="EMBL" id="EPY15639.1"/>
    </source>
</evidence>